<dbReference type="Gene3D" id="3.40.50.10300">
    <property type="entry name" value="CoaB-like"/>
    <property type="match status" value="1"/>
</dbReference>
<keyword evidence="3" id="KW-1185">Reference proteome</keyword>
<name>A0ABT5SLI5_9MICO</name>
<dbReference type="SUPFAM" id="SSF102645">
    <property type="entry name" value="CoaB-like"/>
    <property type="match status" value="1"/>
</dbReference>
<sequence length="81" mass="8718">VVAFAAETPEDEAEMLDRARAKQQRKGVDLLVVNEVGWDRGFERSENTVHILGPGGAVAGTASGSKREVAAAVWDAIVRER</sequence>
<feature type="non-terminal residue" evidence="2">
    <location>
        <position position="1"/>
    </location>
</feature>
<dbReference type="InterPro" id="IPR035929">
    <property type="entry name" value="CoaB-like_sf"/>
</dbReference>
<feature type="domain" description="DNA/pantothenate metabolism flavoprotein C-terminal" evidence="1">
    <location>
        <begin position="1"/>
        <end position="78"/>
    </location>
</feature>
<protein>
    <submittedName>
        <fullName evidence="2">Phosphopantothenoylcysteine decarboxylase</fullName>
    </submittedName>
</protein>
<dbReference type="InterPro" id="IPR007085">
    <property type="entry name" value="DNA/pantothenate-metab_flavo_C"/>
</dbReference>
<gene>
    <name evidence="2" type="ORF">PUW80_15275</name>
</gene>
<dbReference type="Proteomes" id="UP001218170">
    <property type="component" value="Unassembled WGS sequence"/>
</dbReference>
<evidence type="ECO:0000259" key="1">
    <source>
        <dbReference type="Pfam" id="PF04127"/>
    </source>
</evidence>
<evidence type="ECO:0000313" key="2">
    <source>
        <dbReference type="EMBL" id="MDD7963704.1"/>
    </source>
</evidence>
<dbReference type="RefSeq" id="WP_274265089.1">
    <property type="nucleotide sequence ID" value="NZ_JAQZCI010000073.1"/>
</dbReference>
<dbReference type="Pfam" id="PF04127">
    <property type="entry name" value="DFP"/>
    <property type="match status" value="1"/>
</dbReference>
<organism evidence="2 3">
    <name type="scientific">Microbacterium thalli</name>
    <dbReference type="NCBI Taxonomy" id="3027921"/>
    <lineage>
        <taxon>Bacteria</taxon>
        <taxon>Bacillati</taxon>
        <taxon>Actinomycetota</taxon>
        <taxon>Actinomycetes</taxon>
        <taxon>Micrococcales</taxon>
        <taxon>Microbacteriaceae</taxon>
        <taxon>Microbacterium</taxon>
    </lineage>
</organism>
<proteinExistence type="predicted"/>
<dbReference type="EMBL" id="JAQZCI010000073">
    <property type="protein sequence ID" value="MDD7963704.1"/>
    <property type="molecule type" value="Genomic_DNA"/>
</dbReference>
<accession>A0ABT5SLI5</accession>
<reference evidence="2 3" key="1">
    <citation type="submission" date="2023-02" db="EMBL/GenBank/DDBJ databases">
        <title>Study of novel species of the Microbacterium genus.</title>
        <authorList>
            <person name="Arroyo-Herrera I."/>
            <person name="Roman-Ponce B."/>
            <person name="Vasquez-Murrieta M.S."/>
        </authorList>
    </citation>
    <scope>NUCLEOTIDE SEQUENCE [LARGE SCALE GENOMIC DNA]</scope>
    <source>
        <strain evidence="2 3">NE1TT3</strain>
    </source>
</reference>
<evidence type="ECO:0000313" key="3">
    <source>
        <dbReference type="Proteomes" id="UP001218170"/>
    </source>
</evidence>
<comment type="caution">
    <text evidence="2">The sequence shown here is derived from an EMBL/GenBank/DDBJ whole genome shotgun (WGS) entry which is preliminary data.</text>
</comment>